<proteinExistence type="predicted"/>
<sequence length="57" mass="6970">MFAYQQQLVSCYVSVDQYEVSRHASQRFERLQALRERRAERRRRADRRSQESYTTAV</sequence>
<protein>
    <submittedName>
        <fullName evidence="1">Uncharacterized protein</fullName>
    </submittedName>
</protein>
<dbReference type="Proteomes" id="UP000007947">
    <property type="component" value="Chromosome"/>
</dbReference>
<dbReference type="KEGG" id="mph:MLP_50740"/>
<organism evidence="1 2">
    <name type="scientific">Microlunatus phosphovorus (strain ATCC 700054 / DSM 10555 / JCM 9379 / NBRC 101784 / NCIMB 13414 / VKM Ac-1990 / NM-1)</name>
    <dbReference type="NCBI Taxonomy" id="1032480"/>
    <lineage>
        <taxon>Bacteria</taxon>
        <taxon>Bacillati</taxon>
        <taxon>Actinomycetota</taxon>
        <taxon>Actinomycetes</taxon>
        <taxon>Propionibacteriales</taxon>
        <taxon>Propionibacteriaceae</taxon>
        <taxon>Microlunatus</taxon>
    </lineage>
</organism>
<gene>
    <name evidence="1" type="ordered locus">MLP_50740</name>
</gene>
<name>F5XH80_MICPN</name>
<dbReference type="AlphaFoldDB" id="F5XH80"/>
<evidence type="ECO:0000313" key="1">
    <source>
        <dbReference type="EMBL" id="BAK38088.1"/>
    </source>
</evidence>
<keyword evidence="2" id="KW-1185">Reference proteome</keyword>
<accession>F5XH80</accession>
<dbReference type="RefSeq" id="WP_013865902.1">
    <property type="nucleotide sequence ID" value="NC_015635.1"/>
</dbReference>
<reference evidence="1 2" key="1">
    <citation type="submission" date="2011-05" db="EMBL/GenBank/DDBJ databases">
        <title>Whole genome sequence of Microlunatus phosphovorus NM-1.</title>
        <authorList>
            <person name="Hosoyama A."/>
            <person name="Sasaki K."/>
            <person name="Harada T."/>
            <person name="Igarashi R."/>
            <person name="Kawakoshi A."/>
            <person name="Sasagawa M."/>
            <person name="Fukada J."/>
            <person name="Nakamura S."/>
            <person name="Katano Y."/>
            <person name="Hanada S."/>
            <person name="Kamagata Y."/>
            <person name="Nakamura N."/>
            <person name="Yamazaki S."/>
            <person name="Fujita N."/>
        </authorList>
    </citation>
    <scope>NUCLEOTIDE SEQUENCE [LARGE SCALE GENOMIC DNA]</scope>
    <source>
        <strain evidence="2">ATCC 700054 / DSM 10555 / JCM 9379 / NBRC 101784 / NCIMB 13414 / VKM Ac-1990 / NM-1</strain>
    </source>
</reference>
<evidence type="ECO:0000313" key="2">
    <source>
        <dbReference type="Proteomes" id="UP000007947"/>
    </source>
</evidence>
<dbReference type="HOGENOM" id="CLU_2991714_0_0_11"/>
<dbReference type="EMBL" id="AP012204">
    <property type="protein sequence ID" value="BAK38088.1"/>
    <property type="molecule type" value="Genomic_DNA"/>
</dbReference>